<keyword evidence="11 15" id="KW-0448">Lipopolysaccharide biosynthesis</keyword>
<evidence type="ECO:0000256" key="1">
    <source>
        <dbReference type="ARBA" id="ARBA00004515"/>
    </source>
</evidence>
<dbReference type="InterPro" id="IPR011009">
    <property type="entry name" value="Kinase-like_dom_sf"/>
</dbReference>
<dbReference type="UniPathway" id="UPA00958"/>
<evidence type="ECO:0000256" key="7">
    <source>
        <dbReference type="ARBA" id="ARBA00022679"/>
    </source>
</evidence>
<sequence length="240" mass="27438">MIDFPLSLATDSRILCTWPEIAKQIDERYFALGGVNTTHFLPYSSIVPVSVGGRNAAWFVTHSLFKGVLRHYRRGGLIGKLIKNVYLWQGVEKTRSWSEYRVMAYLYIQNAPVPRPIAAFYHRQGLTYEAALITEQVENAQTLIAVLQKTSPDDYAQLAQQVVTAIKKMHALNVNHADLNAFNILINPQGEIYLIDFDKAKVETQQGTWCQHNLQRLERHLKKVLGEQGLAFMSHIHKKY</sequence>
<gene>
    <name evidence="15" type="primary">kdkA</name>
    <name evidence="17" type="ORF">V757_01250</name>
</gene>
<dbReference type="Proteomes" id="UP000018766">
    <property type="component" value="Unassembled WGS sequence"/>
</dbReference>
<dbReference type="GO" id="GO:0005886">
    <property type="term" value="C:plasma membrane"/>
    <property type="evidence" value="ECO:0007669"/>
    <property type="project" value="UniProtKB-SubCell"/>
</dbReference>
<evidence type="ECO:0000256" key="8">
    <source>
        <dbReference type="ARBA" id="ARBA00022741"/>
    </source>
</evidence>
<evidence type="ECO:0000256" key="15">
    <source>
        <dbReference type="HAMAP-Rule" id="MF_00521"/>
    </source>
</evidence>
<evidence type="ECO:0000256" key="5">
    <source>
        <dbReference type="ARBA" id="ARBA00022475"/>
    </source>
</evidence>
<dbReference type="GO" id="GO:0005524">
    <property type="term" value="F:ATP binding"/>
    <property type="evidence" value="ECO:0007669"/>
    <property type="project" value="UniProtKB-UniRule"/>
</dbReference>
<dbReference type="RefSeq" id="WP_023949072.1">
    <property type="nucleotide sequence ID" value="NZ_AYSV01000008.1"/>
</dbReference>
<evidence type="ECO:0000259" key="16">
    <source>
        <dbReference type="PROSITE" id="PS50011"/>
    </source>
</evidence>
<proteinExistence type="inferred from homology"/>
<keyword evidence="8 15" id="KW-0547">Nucleotide-binding</keyword>
<dbReference type="NCBIfam" id="NF002475">
    <property type="entry name" value="PRK01723.1"/>
    <property type="match status" value="1"/>
</dbReference>
<evidence type="ECO:0000256" key="6">
    <source>
        <dbReference type="ARBA" id="ARBA00022519"/>
    </source>
</evidence>
<dbReference type="SUPFAM" id="SSF56112">
    <property type="entry name" value="Protein kinase-like (PK-like)"/>
    <property type="match status" value="1"/>
</dbReference>
<comment type="caution">
    <text evidence="17">The sequence shown here is derived from an EMBL/GenBank/DDBJ whole genome shotgun (WGS) entry which is preliminary data.</text>
</comment>
<dbReference type="EMBL" id="AYSV01000008">
    <property type="protein sequence ID" value="ETD72929.1"/>
    <property type="molecule type" value="Genomic_DNA"/>
</dbReference>
<comment type="similarity">
    <text evidence="3 15">Belongs to the protein kinase superfamily. KdkA/RfaP family.</text>
</comment>
<accession>V8G8R1</accession>
<comment type="function">
    <text evidence="15">Catalyzes the ATP-dependent phosphorylation of the 3-deoxy-D-manno-octulosonic acid (Kdo) residue in Kdo-lipid IV(A) at the 4-OH position.</text>
</comment>
<evidence type="ECO:0000256" key="11">
    <source>
        <dbReference type="ARBA" id="ARBA00022985"/>
    </source>
</evidence>
<keyword evidence="10 15" id="KW-0067">ATP-binding</keyword>
<keyword evidence="18" id="KW-1185">Reference proteome</keyword>
<feature type="active site" evidence="15">
    <location>
        <position position="178"/>
    </location>
</feature>
<keyword evidence="6 15" id="KW-0997">Cell inner membrane</keyword>
<evidence type="ECO:0000256" key="3">
    <source>
        <dbReference type="ARBA" id="ARBA00010327"/>
    </source>
</evidence>
<dbReference type="Pfam" id="PF06293">
    <property type="entry name" value="Kdo"/>
    <property type="match status" value="1"/>
</dbReference>
<dbReference type="InterPro" id="IPR000719">
    <property type="entry name" value="Prot_kinase_dom"/>
</dbReference>
<dbReference type="PATRIC" id="fig|1414851.3.peg.267"/>
<evidence type="ECO:0000313" key="17">
    <source>
        <dbReference type="EMBL" id="ETD72929.1"/>
    </source>
</evidence>
<keyword evidence="9 15" id="KW-0418">Kinase</keyword>
<evidence type="ECO:0000256" key="4">
    <source>
        <dbReference type="ARBA" id="ARBA00011988"/>
    </source>
</evidence>
<dbReference type="HAMAP" id="MF_00521">
    <property type="entry name" value="KDO_kinase"/>
    <property type="match status" value="1"/>
</dbReference>
<protein>
    <recommendedName>
        <fullName evidence="13 15">3-deoxy-D-manno-octulosonic acid kinase</fullName>
        <shortName evidence="15">Kdo kinase</shortName>
        <ecNumber evidence="4 15">2.7.1.166</ecNumber>
    </recommendedName>
</protein>
<organism evidence="17 18">
    <name type="scientific">Pelistega indica</name>
    <dbReference type="NCBI Taxonomy" id="1414851"/>
    <lineage>
        <taxon>Bacteria</taxon>
        <taxon>Pseudomonadati</taxon>
        <taxon>Pseudomonadota</taxon>
        <taxon>Betaproteobacteria</taxon>
        <taxon>Burkholderiales</taxon>
        <taxon>Alcaligenaceae</taxon>
        <taxon>Pelistega</taxon>
    </lineage>
</organism>
<evidence type="ECO:0000256" key="13">
    <source>
        <dbReference type="ARBA" id="ARBA00029511"/>
    </source>
</evidence>
<dbReference type="AlphaFoldDB" id="V8G8R1"/>
<reference evidence="17 18" key="1">
    <citation type="submission" date="2013-11" db="EMBL/GenBank/DDBJ databases">
        <title>Genomic analysis of Pelistega sp. HM-7.</title>
        <authorList>
            <person name="Kumbhare S.V."/>
            <person name="Shetty S.A."/>
            <person name="Sharma O."/>
            <person name="Dhotre D.P."/>
        </authorList>
    </citation>
    <scope>NUCLEOTIDE SEQUENCE [LARGE SCALE GENOMIC DNA]</scope>
    <source>
        <strain evidence="17 18">HM-7</strain>
    </source>
</reference>
<dbReference type="GO" id="GO:0004672">
    <property type="term" value="F:protein kinase activity"/>
    <property type="evidence" value="ECO:0007669"/>
    <property type="project" value="InterPro"/>
</dbReference>
<feature type="domain" description="Protein kinase" evidence="16">
    <location>
        <begin position="43"/>
        <end position="240"/>
    </location>
</feature>
<evidence type="ECO:0000256" key="9">
    <source>
        <dbReference type="ARBA" id="ARBA00022777"/>
    </source>
</evidence>
<keyword evidence="5 15" id="KW-1003">Cell membrane</keyword>
<dbReference type="Gene3D" id="1.10.510.10">
    <property type="entry name" value="Transferase(Phosphotransferase) domain 1"/>
    <property type="match status" value="1"/>
</dbReference>
<keyword evidence="12 15" id="KW-0472">Membrane</keyword>
<evidence type="ECO:0000256" key="2">
    <source>
        <dbReference type="ARBA" id="ARBA00004713"/>
    </source>
</evidence>
<evidence type="ECO:0000256" key="12">
    <source>
        <dbReference type="ARBA" id="ARBA00023136"/>
    </source>
</evidence>
<evidence type="ECO:0000313" key="18">
    <source>
        <dbReference type="Proteomes" id="UP000018766"/>
    </source>
</evidence>
<comment type="subcellular location">
    <subcellularLocation>
        <location evidence="1 15">Cell inner membrane</location>
        <topology evidence="1 15">Peripheral membrane protein</topology>
        <orientation evidence="1 15">Cytoplasmic side</orientation>
    </subcellularLocation>
</comment>
<dbReference type="GO" id="GO:0009244">
    <property type="term" value="P:lipopolysaccharide core region biosynthetic process"/>
    <property type="evidence" value="ECO:0007669"/>
    <property type="project" value="UniProtKB-UniRule"/>
</dbReference>
<keyword evidence="7 15" id="KW-0808">Transferase</keyword>
<dbReference type="InterPro" id="IPR022826">
    <property type="entry name" value="KDO_kinase"/>
</dbReference>
<name>V8G8R1_9BURK</name>
<evidence type="ECO:0000256" key="10">
    <source>
        <dbReference type="ARBA" id="ARBA00022840"/>
    </source>
</evidence>
<evidence type="ECO:0000256" key="14">
    <source>
        <dbReference type="ARBA" id="ARBA00034417"/>
    </source>
</evidence>
<dbReference type="EC" id="2.7.1.166" evidence="4 15"/>
<dbReference type="PROSITE" id="PS50011">
    <property type="entry name" value="PROTEIN_KINASE_DOM"/>
    <property type="match status" value="1"/>
</dbReference>
<dbReference type="OrthoDB" id="6854449at2"/>
<comment type="pathway">
    <text evidence="2 15">Bacterial outer membrane biogenesis; LPS core biosynthesis.</text>
</comment>
<comment type="catalytic activity">
    <reaction evidence="14 15">
        <text>an alpha-Kdo-(2-&gt;6)-lipid IVA + ATP = a 4-O-phospho-alpha-Kdo-(2-&gt;6)-lipid IVA + ADP + H(+)</text>
        <dbReference type="Rhea" id="RHEA:74271"/>
        <dbReference type="ChEBI" id="CHEBI:15378"/>
        <dbReference type="ChEBI" id="CHEBI:30616"/>
        <dbReference type="ChEBI" id="CHEBI:176428"/>
        <dbReference type="ChEBI" id="CHEBI:193140"/>
        <dbReference type="ChEBI" id="CHEBI:456216"/>
        <dbReference type="EC" id="2.7.1.166"/>
    </reaction>
</comment>